<dbReference type="OrthoDB" id="134712at2"/>
<evidence type="ECO:0000313" key="7">
    <source>
        <dbReference type="EMBL" id="RYB95606.1"/>
    </source>
</evidence>
<dbReference type="Gene3D" id="3.40.50.300">
    <property type="entry name" value="P-loop containing nucleotide triphosphate hydrolases"/>
    <property type="match status" value="1"/>
</dbReference>
<keyword evidence="4" id="KW-0804">Transcription</keyword>
<dbReference type="RefSeq" id="WP_129400936.1">
    <property type="nucleotide sequence ID" value="NZ_SDWT01000001.1"/>
</dbReference>
<dbReference type="Pfam" id="PF00486">
    <property type="entry name" value="Trans_reg_C"/>
    <property type="match status" value="1"/>
</dbReference>
<dbReference type="Pfam" id="PF03704">
    <property type="entry name" value="BTAD"/>
    <property type="match status" value="1"/>
</dbReference>
<dbReference type="Pfam" id="PF13191">
    <property type="entry name" value="AAA_16"/>
    <property type="match status" value="1"/>
</dbReference>
<dbReference type="Gene3D" id="1.25.40.10">
    <property type="entry name" value="Tetratricopeptide repeat domain"/>
    <property type="match status" value="1"/>
</dbReference>
<evidence type="ECO:0000256" key="1">
    <source>
        <dbReference type="ARBA" id="ARBA00005820"/>
    </source>
</evidence>
<dbReference type="InterPro" id="IPR016032">
    <property type="entry name" value="Sig_transdc_resp-reg_C-effctor"/>
</dbReference>
<dbReference type="SMART" id="SM00862">
    <property type="entry name" value="Trans_reg_C"/>
    <property type="match status" value="1"/>
</dbReference>
<evidence type="ECO:0000313" key="8">
    <source>
        <dbReference type="Proteomes" id="UP000294071"/>
    </source>
</evidence>
<dbReference type="CDD" id="cd15831">
    <property type="entry name" value="BTAD"/>
    <property type="match status" value="1"/>
</dbReference>
<name>A0A4Q2S2Y8_9ACTN</name>
<feature type="DNA-binding region" description="OmpR/PhoB-type" evidence="5">
    <location>
        <begin position="1"/>
        <end position="98"/>
    </location>
</feature>
<dbReference type="InterPro" id="IPR036388">
    <property type="entry name" value="WH-like_DNA-bd_sf"/>
</dbReference>
<dbReference type="PANTHER" id="PTHR35807:SF1">
    <property type="entry name" value="TRANSCRIPTIONAL REGULATOR REDD"/>
    <property type="match status" value="1"/>
</dbReference>
<dbReference type="Gene3D" id="1.10.10.10">
    <property type="entry name" value="Winged helix-like DNA-binding domain superfamily/Winged helix DNA-binding domain"/>
    <property type="match status" value="1"/>
</dbReference>
<dbReference type="EMBL" id="SDWT01000001">
    <property type="protein sequence ID" value="RYB95606.1"/>
    <property type="molecule type" value="Genomic_DNA"/>
</dbReference>
<dbReference type="Proteomes" id="UP000294071">
    <property type="component" value="Unassembled WGS sequence"/>
</dbReference>
<evidence type="ECO:0000256" key="5">
    <source>
        <dbReference type="PROSITE-ProRule" id="PRU01091"/>
    </source>
</evidence>
<dbReference type="InterPro" id="IPR051677">
    <property type="entry name" value="AfsR-DnrI-RedD_regulator"/>
</dbReference>
<dbReference type="SUPFAM" id="SSF46894">
    <property type="entry name" value="C-terminal effector domain of the bipartite response regulators"/>
    <property type="match status" value="1"/>
</dbReference>
<reference evidence="7 8" key="1">
    <citation type="submission" date="2019-01" db="EMBL/GenBank/DDBJ databases">
        <title>Novel species of Nocardioides.</title>
        <authorList>
            <person name="Liu Q."/>
            <person name="Xin Y.-H."/>
        </authorList>
    </citation>
    <scope>NUCLEOTIDE SEQUENCE [LARGE SCALE GENOMIC DNA]</scope>
    <source>
        <strain evidence="7 8">CGMCC 4.6882</strain>
    </source>
</reference>
<dbReference type="GO" id="GO:0003677">
    <property type="term" value="F:DNA binding"/>
    <property type="evidence" value="ECO:0007669"/>
    <property type="project" value="UniProtKB-UniRule"/>
</dbReference>
<dbReference type="PROSITE" id="PS51755">
    <property type="entry name" value="OMPR_PHOB"/>
    <property type="match status" value="1"/>
</dbReference>
<evidence type="ECO:0000256" key="2">
    <source>
        <dbReference type="ARBA" id="ARBA00023015"/>
    </source>
</evidence>
<keyword evidence="3 5" id="KW-0238">DNA-binding</keyword>
<dbReference type="InterPro" id="IPR005158">
    <property type="entry name" value="BTAD"/>
</dbReference>
<feature type="domain" description="OmpR/PhoB-type" evidence="6">
    <location>
        <begin position="1"/>
        <end position="98"/>
    </location>
</feature>
<comment type="caution">
    <text evidence="7">The sequence shown here is derived from an EMBL/GenBank/DDBJ whole genome shotgun (WGS) entry which is preliminary data.</text>
</comment>
<dbReference type="GO" id="GO:0000160">
    <property type="term" value="P:phosphorelay signal transduction system"/>
    <property type="evidence" value="ECO:0007669"/>
    <property type="project" value="InterPro"/>
</dbReference>
<gene>
    <name evidence="7" type="ORF">EUA93_15430</name>
</gene>
<dbReference type="GO" id="GO:0006355">
    <property type="term" value="P:regulation of DNA-templated transcription"/>
    <property type="evidence" value="ECO:0007669"/>
    <property type="project" value="InterPro"/>
</dbReference>
<evidence type="ECO:0000256" key="4">
    <source>
        <dbReference type="ARBA" id="ARBA00023163"/>
    </source>
</evidence>
<dbReference type="InterPro" id="IPR001867">
    <property type="entry name" value="OmpR/PhoB-type_DNA-bd"/>
</dbReference>
<dbReference type="SMART" id="SM01043">
    <property type="entry name" value="BTAD"/>
    <property type="match status" value="1"/>
</dbReference>
<dbReference type="InterPro" id="IPR027417">
    <property type="entry name" value="P-loop_NTPase"/>
</dbReference>
<dbReference type="SUPFAM" id="SSF48452">
    <property type="entry name" value="TPR-like"/>
    <property type="match status" value="1"/>
</dbReference>
<keyword evidence="2" id="KW-0805">Transcription regulation</keyword>
<accession>A0A4Q2S2Y8</accession>
<dbReference type="SUPFAM" id="SSF52540">
    <property type="entry name" value="P-loop containing nucleoside triphosphate hydrolases"/>
    <property type="match status" value="1"/>
</dbReference>
<proteinExistence type="inferred from homology"/>
<organism evidence="7 8">
    <name type="scientific">Nocardioides oleivorans</name>
    <dbReference type="NCBI Taxonomy" id="273676"/>
    <lineage>
        <taxon>Bacteria</taxon>
        <taxon>Bacillati</taxon>
        <taxon>Actinomycetota</taxon>
        <taxon>Actinomycetes</taxon>
        <taxon>Propionibacteriales</taxon>
        <taxon>Nocardioidaceae</taxon>
        <taxon>Nocardioides</taxon>
    </lineage>
</organism>
<dbReference type="AlphaFoldDB" id="A0A4Q2S2Y8"/>
<sequence length="1071" mass="115607">MLEVRAFGSVRARLDGEPVDLGGPRQRAVLGMLVAAGHRTVSTDRFLEELWSGEPPPSATGALQAYVSRLRSALEPHREKRRPAAVLVSNPPGYALALPDEAVDTWHFASLVRRAGGLGDGEALVVLDEALTLWGDGPFAEYLDQEWAATVAARLAEQHAEAVELRASVALRVGRGASAVQDLEEHVREHPLREQAVALLARGYYQSGRQAEALSTLAALRERLVDELGVDPSPELRKLEADILNQAAHLAAPPRPVPIVVPPTPEPDVVPEGPPLVGREDELARLEAAADSLRSRAGVVWVEGDAGFGKSALVSGFADRSVARWSVVRGHCSEVAGTPSSHVWLEILSGLGAPAPADTHPFALADAVRHCLEERGTRTMLLLEDVHRADDETLQVLWHLVESVGAPVLVVATFRSHDVGRDLTATLALTAERTLDRVVLGGLDERAARQLLNQHVAAPLPPAALEQLLDRAAGNPLFLRQLAQLVESEGVGSVDAVPVAIRDLLLRRIERLPEPTVDALSRASVLGRDIDFDLVLALEQEWGDADEETVANQLDAGLVAGLLDSPRPSELRFTHALIRDTFYGRLAPLRRTRLHRAALTTYLSHLPDRVEEIAHHAAASLDRRSAAEAVPLLLAAAARSGPGGAVPHLRTALRALELASADPRESFPVRLDLVRALARDGDLTSAVAERQVAIEEATAHGTPVDVARAWQWQSPMMWTRRASESVSEHSIADLRRLLDEVGHDDPALRIELLNALVIEADPWNIDVVVEAATEALALSKELGDPELECRVLNAAYFGTLAFDDPGVLGRIGARMLVAAEEAGLHGYTAVGHMYLHSAAVAEADLGTAAAHIELAVRAGTSGQLPELLLLSSIFEATTTLLQSDLDAAREGFGRVCQAITDAGDPNAFFIWLWSMFAIEFAAGDTSGLREHAVRMTEMMPWHSTDLVVVTMLDAGDVEEARGLWSPSPMQHDATWLFDIAVRAHIVATLDDRDNAQRVYDEMLPWAGQLARTLNGALSMGPVDHYLGLLATTLGDDVLAARHFDRALRLTGAGQATTWDRSWVRTPSHLAG</sequence>
<keyword evidence="8" id="KW-1185">Reference proteome</keyword>
<dbReference type="InterPro" id="IPR011990">
    <property type="entry name" value="TPR-like_helical_dom_sf"/>
</dbReference>
<evidence type="ECO:0000259" key="6">
    <source>
        <dbReference type="PROSITE" id="PS51755"/>
    </source>
</evidence>
<comment type="similarity">
    <text evidence="1">Belongs to the AfsR/DnrI/RedD regulatory family.</text>
</comment>
<dbReference type="PANTHER" id="PTHR35807">
    <property type="entry name" value="TRANSCRIPTIONAL REGULATOR REDD-RELATED"/>
    <property type="match status" value="1"/>
</dbReference>
<dbReference type="InterPro" id="IPR041664">
    <property type="entry name" value="AAA_16"/>
</dbReference>
<protein>
    <recommendedName>
        <fullName evidence="6">OmpR/PhoB-type domain-containing protein</fullName>
    </recommendedName>
</protein>
<evidence type="ECO:0000256" key="3">
    <source>
        <dbReference type="ARBA" id="ARBA00023125"/>
    </source>
</evidence>